<gene>
    <name evidence="2" type="ORF">PSM36_2686</name>
</gene>
<dbReference type="InterPro" id="IPR038071">
    <property type="entry name" value="UROD/MetE-like_sf"/>
</dbReference>
<reference evidence="2 3" key="1">
    <citation type="submission" date="2016-08" db="EMBL/GenBank/DDBJ databases">
        <authorList>
            <person name="Seilhamer J.J."/>
        </authorList>
    </citation>
    <scope>NUCLEOTIDE SEQUENCE [LARGE SCALE GENOMIC DNA]</scope>
    <source>
        <strain evidence="2">M3/6</strain>
    </source>
</reference>
<dbReference type="KEGG" id="psac:PSM36_2686"/>
<dbReference type="EMBL" id="LT605205">
    <property type="protein sequence ID" value="SCD21482.1"/>
    <property type="molecule type" value="Genomic_DNA"/>
</dbReference>
<dbReference type="CDD" id="cd03465">
    <property type="entry name" value="URO-D_like"/>
    <property type="match status" value="1"/>
</dbReference>
<feature type="domain" description="Uroporphyrinogen decarboxylase (URO-D)" evidence="1">
    <location>
        <begin position="16"/>
        <end position="327"/>
    </location>
</feature>
<dbReference type="PANTHER" id="PTHR47099:SF1">
    <property type="entry name" value="METHYLCOBAMIDE:COM METHYLTRANSFERASE MTBA"/>
    <property type="match status" value="1"/>
</dbReference>
<dbReference type="Pfam" id="PF01208">
    <property type="entry name" value="URO-D"/>
    <property type="match status" value="1"/>
</dbReference>
<dbReference type="AlphaFoldDB" id="A0A1R3T5K5"/>
<dbReference type="STRING" id="1642647.PSM36_2686"/>
<evidence type="ECO:0000313" key="3">
    <source>
        <dbReference type="Proteomes" id="UP000187464"/>
    </source>
</evidence>
<sequence length="332" mass="36507">MKEWIDSVLNHKRRQAFPLITHPGIELMGATVKSAVSDGRVQYEAIRAASETFHLSTCSSMMDLTVEAEAFGAMVNMPEDETPRVVGRLLKEMSDVEQLQVPALDQGRLPAYLLANQLCVSNIKERTLFSGCIGPFSLAGRLYDMSEIMVSIYTEPETILLLLSKCSAFLVDYCKAMKSTGTAGVIMAEPAAGLLSDEDCRLYSSDFVKQIVQEVQDDNFTVILHNCGNSGQCTQAMIESGANALHFGNAIDITEALSECPPHLIVMGNLDPVSLFKQSNPDQVKQSTLELLNRTKNYPNFVISSGCDLPPQTPLENIRAFLEAVEEFNRSI</sequence>
<evidence type="ECO:0000313" key="2">
    <source>
        <dbReference type="EMBL" id="SCD21482.1"/>
    </source>
</evidence>
<dbReference type="InterPro" id="IPR052024">
    <property type="entry name" value="Methanogen_methyltrans"/>
</dbReference>
<dbReference type="RefSeq" id="WP_394333035.1">
    <property type="nucleotide sequence ID" value="NZ_LT605205.1"/>
</dbReference>
<evidence type="ECO:0000259" key="1">
    <source>
        <dbReference type="Pfam" id="PF01208"/>
    </source>
</evidence>
<protein>
    <submittedName>
        <fullName evidence="2">URO-D_like</fullName>
    </submittedName>
</protein>
<proteinExistence type="predicted"/>
<dbReference type="PANTHER" id="PTHR47099">
    <property type="entry name" value="METHYLCOBAMIDE:COM METHYLTRANSFERASE MTBA"/>
    <property type="match status" value="1"/>
</dbReference>
<dbReference type="Gene3D" id="3.20.20.210">
    <property type="match status" value="1"/>
</dbReference>
<dbReference type="SUPFAM" id="SSF51726">
    <property type="entry name" value="UROD/MetE-like"/>
    <property type="match status" value="1"/>
</dbReference>
<dbReference type="GO" id="GO:0004853">
    <property type="term" value="F:uroporphyrinogen decarboxylase activity"/>
    <property type="evidence" value="ECO:0007669"/>
    <property type="project" value="InterPro"/>
</dbReference>
<dbReference type="Proteomes" id="UP000187464">
    <property type="component" value="Chromosome I"/>
</dbReference>
<accession>A0A1R3T5K5</accession>
<organism evidence="2 3">
    <name type="scientific">Proteiniphilum saccharofermentans</name>
    <dbReference type="NCBI Taxonomy" id="1642647"/>
    <lineage>
        <taxon>Bacteria</taxon>
        <taxon>Pseudomonadati</taxon>
        <taxon>Bacteroidota</taxon>
        <taxon>Bacteroidia</taxon>
        <taxon>Bacteroidales</taxon>
        <taxon>Dysgonomonadaceae</taxon>
        <taxon>Proteiniphilum</taxon>
    </lineage>
</organism>
<dbReference type="GO" id="GO:0006779">
    <property type="term" value="P:porphyrin-containing compound biosynthetic process"/>
    <property type="evidence" value="ECO:0007669"/>
    <property type="project" value="InterPro"/>
</dbReference>
<name>A0A1R3T5K5_9BACT</name>
<keyword evidence="3" id="KW-1185">Reference proteome</keyword>
<dbReference type="InterPro" id="IPR000257">
    <property type="entry name" value="Uroporphyrinogen_deCOase"/>
</dbReference>